<evidence type="ECO:0000313" key="5">
    <source>
        <dbReference type="Proteomes" id="UP001165343"/>
    </source>
</evidence>
<keyword evidence="4" id="KW-0482">Metalloprotease</keyword>
<dbReference type="EMBL" id="JAMGBC010000001">
    <property type="protein sequence ID" value="MCL6678593.1"/>
    <property type="molecule type" value="Genomic_DNA"/>
</dbReference>
<dbReference type="InterPro" id="IPR033413">
    <property type="entry name" value="DUF5117"/>
</dbReference>
<evidence type="ECO:0000259" key="2">
    <source>
        <dbReference type="Pfam" id="PF16313"/>
    </source>
</evidence>
<accession>A0ABT0REC0</accession>
<protein>
    <submittedName>
        <fullName evidence="4">Zinc-dependent metalloprotease</fullName>
    </submittedName>
</protein>
<organism evidence="4 5">
    <name type="scientific">Sphingomonas anseongensis</name>
    <dbReference type="NCBI Taxonomy" id="2908207"/>
    <lineage>
        <taxon>Bacteria</taxon>
        <taxon>Pseudomonadati</taxon>
        <taxon>Pseudomonadota</taxon>
        <taxon>Alphaproteobacteria</taxon>
        <taxon>Sphingomonadales</taxon>
        <taxon>Sphingomonadaceae</taxon>
        <taxon>Sphingomonas</taxon>
    </lineage>
</organism>
<dbReference type="SUPFAM" id="SSF55486">
    <property type="entry name" value="Metalloproteases ('zincins'), catalytic domain"/>
    <property type="match status" value="1"/>
</dbReference>
<dbReference type="InterPro" id="IPR032534">
    <property type="entry name" value="EcxA_zinc-bd"/>
</dbReference>
<evidence type="ECO:0000256" key="1">
    <source>
        <dbReference type="SAM" id="SignalP"/>
    </source>
</evidence>
<dbReference type="PANTHER" id="PTHR38478:SF1">
    <property type="entry name" value="ZINC DEPENDENT METALLOPROTEASE DOMAIN LIPOPROTEIN"/>
    <property type="match status" value="1"/>
</dbReference>
<feature type="domain" description="DUF5117" evidence="3">
    <location>
        <begin position="90"/>
        <end position="275"/>
    </location>
</feature>
<dbReference type="Gene3D" id="3.40.390.10">
    <property type="entry name" value="Collagenase (Catalytic Domain)"/>
    <property type="match status" value="1"/>
</dbReference>
<reference evidence="4" key="1">
    <citation type="submission" date="2022-05" db="EMBL/GenBank/DDBJ databases">
        <authorList>
            <person name="Jo J.-H."/>
            <person name="Im W.-T."/>
        </authorList>
    </citation>
    <scope>NUCLEOTIDE SEQUENCE</scope>
    <source>
        <strain evidence="4">RG327</strain>
    </source>
</reference>
<sequence>MRRLFSSSVALALVLAVSMSAQAAVAPAADTTPAGKRLLKVDADTVTGKIVATLPKPDSDGVSARYIYLTQLETGLGSAPIGLDRATASETRILVFRRIGKKVAAEVENSKFVASGDLDEQRAARNSFATSTLWLGDVIKTLPDGSYTVDLAGFLARDDLDMVQAIKRGGGGDFKFVPDLSAADPTFVKVFPKNAEFAARLTFRSDEPKAEVSNIVTGNTLSLVLRHSLIALPEPGYAQRTDPFGYSLGRQQVDYSAPLGRPVVKELARRFRLEKVDPSAARSPVVKPIVFYIDRAAPDPVRTALKEGVNWWSSAFDAAGFENAFRAEVLPEGADPLDVRYNVVNWVDRATRGWSYGQPIDDPRTGEIIKGSVLLGSLRVRQDIMIFQALVGAGLTGTGDPNDPIAAALARIRQLGAHEVGHAIGLAHNFASSTQGRYSVMDYPAPRIELENGAPSLRDAYGVGVGPWDRFAVKWLYAPTDSAARPIVAEARSQGLRFVADNDARPVGAGQPEGSLWDDSADPVGELRRIMEVRRVAVGRFGAHALPPGESLADLRRAFVPVWLLDRYQVEAAAKWIGGVNFPYAVSGEQAVATTVPGSSQWAALYALLDTLSPAELTVPDQLQPLLSSGFGGSSDRQTEIEIIPTAGGPVFDPLKATEVGAMQTLNALLAPERLNRLESQHAADNQVPAPGQVFDLLLDRTLASAGNEVGRRIATTTVLALARVQRSAALSPTVQLQLSGRMDRLADRLERIRGVDQQQDWARGLAALLRDREALDKVIADPRRIPEVPPGMPIGDGD</sequence>
<dbReference type="Pfam" id="PF16313">
    <property type="entry name" value="DUF4953"/>
    <property type="match status" value="1"/>
</dbReference>
<dbReference type="RefSeq" id="WP_249867538.1">
    <property type="nucleotide sequence ID" value="NZ_JAMGBC010000001.1"/>
</dbReference>
<keyword evidence="1" id="KW-0732">Signal</keyword>
<dbReference type="InterPro" id="IPR024079">
    <property type="entry name" value="MetalloPept_cat_dom_sf"/>
</dbReference>
<dbReference type="InterPro" id="IPR034032">
    <property type="entry name" value="Zn_MMP-like_bac"/>
</dbReference>
<dbReference type="GO" id="GO:0008237">
    <property type="term" value="F:metallopeptidase activity"/>
    <property type="evidence" value="ECO:0007669"/>
    <property type="project" value="UniProtKB-KW"/>
</dbReference>
<keyword evidence="4" id="KW-0378">Hydrolase</keyword>
<proteinExistence type="predicted"/>
<name>A0ABT0REC0_9SPHN</name>
<dbReference type="CDD" id="cd04276">
    <property type="entry name" value="ZnMc_MMP_like_2"/>
    <property type="match status" value="1"/>
</dbReference>
<evidence type="ECO:0000313" key="4">
    <source>
        <dbReference type="EMBL" id="MCL6678593.1"/>
    </source>
</evidence>
<evidence type="ECO:0000259" key="3">
    <source>
        <dbReference type="Pfam" id="PF17148"/>
    </source>
</evidence>
<dbReference type="Proteomes" id="UP001165343">
    <property type="component" value="Unassembled WGS sequence"/>
</dbReference>
<comment type="caution">
    <text evidence="4">The sequence shown here is derived from an EMBL/GenBank/DDBJ whole genome shotgun (WGS) entry which is preliminary data.</text>
</comment>
<feature type="domain" description="EcxA zinc-binding" evidence="2">
    <location>
        <begin position="404"/>
        <end position="701"/>
    </location>
</feature>
<keyword evidence="4" id="KW-0645">Protease</keyword>
<dbReference type="Pfam" id="PF17148">
    <property type="entry name" value="DUF5117"/>
    <property type="match status" value="1"/>
</dbReference>
<feature type="signal peptide" evidence="1">
    <location>
        <begin position="1"/>
        <end position="23"/>
    </location>
</feature>
<keyword evidence="5" id="KW-1185">Reference proteome</keyword>
<gene>
    <name evidence="4" type="ORF">LZ519_04575</name>
</gene>
<dbReference type="PANTHER" id="PTHR38478">
    <property type="entry name" value="PEPTIDASE M1A AND M12B"/>
    <property type="match status" value="1"/>
</dbReference>
<feature type="chain" id="PRO_5047096526" evidence="1">
    <location>
        <begin position="24"/>
        <end position="799"/>
    </location>
</feature>